<dbReference type="EC" id="2.3.3.9" evidence="1"/>
<dbReference type="SUPFAM" id="SSF51645">
    <property type="entry name" value="Malate synthase G"/>
    <property type="match status" value="1"/>
</dbReference>
<dbReference type="Gene3D" id="1.20.1220.12">
    <property type="entry name" value="Malate synthase, domain III"/>
    <property type="match status" value="1"/>
</dbReference>
<dbReference type="GO" id="GO:0004474">
    <property type="term" value="F:malate synthase activity"/>
    <property type="evidence" value="ECO:0007669"/>
    <property type="project" value="UniProtKB-EC"/>
</dbReference>
<dbReference type="Pfam" id="PF01274">
    <property type="entry name" value="MS_TIM-barrel"/>
    <property type="match status" value="1"/>
</dbReference>
<evidence type="ECO:0000256" key="3">
    <source>
        <dbReference type="ARBA" id="ARBA00022532"/>
    </source>
</evidence>
<evidence type="ECO:0000256" key="5">
    <source>
        <dbReference type="ARBA" id="ARBA00047918"/>
    </source>
</evidence>
<dbReference type="EMBL" id="GANO01002067">
    <property type="protein sequence ID" value="JAB57804.1"/>
    <property type="molecule type" value="mRNA"/>
</dbReference>
<comment type="catalytic activity">
    <reaction evidence="5">
        <text>glyoxylate + acetyl-CoA + H2O = (S)-malate + CoA + H(+)</text>
        <dbReference type="Rhea" id="RHEA:18181"/>
        <dbReference type="ChEBI" id="CHEBI:15377"/>
        <dbReference type="ChEBI" id="CHEBI:15378"/>
        <dbReference type="ChEBI" id="CHEBI:15589"/>
        <dbReference type="ChEBI" id="CHEBI:36655"/>
        <dbReference type="ChEBI" id="CHEBI:57287"/>
        <dbReference type="ChEBI" id="CHEBI:57288"/>
        <dbReference type="EC" id="2.3.3.9"/>
    </reaction>
</comment>
<name>U5EYD5_9DIPT</name>
<keyword evidence="3" id="KW-0816">Tricarboxylic acid cycle</keyword>
<dbReference type="FunFam" id="3.20.20.360:FF:000001">
    <property type="entry name" value="Malate synthase"/>
    <property type="match status" value="1"/>
</dbReference>
<reference evidence="9" key="1">
    <citation type="journal article" date="2014" name="Insect Biochem. Mol. Biol.">
        <title>An insight into the sialome of the frog biting fly, Corethrella appendiculata.</title>
        <authorList>
            <person name="Ribeiro J.M.C."/>
            <person name="Chagas A.C."/>
            <person name="Pham V.M."/>
            <person name="Lounibos L.P."/>
            <person name="Calvo E."/>
        </authorList>
    </citation>
    <scope>NUCLEOTIDE SEQUENCE</scope>
    <source>
        <tissue evidence="9">Salivary glands</tissue>
    </source>
</reference>
<feature type="active site" description="Proton acceptor" evidence="6">
    <location>
        <position position="159"/>
    </location>
</feature>
<feature type="active site" description="Proton donor" evidence="6">
    <location>
        <position position="442"/>
    </location>
</feature>
<dbReference type="InterPro" id="IPR048355">
    <property type="entry name" value="MS_C"/>
</dbReference>
<evidence type="ECO:0000259" key="7">
    <source>
        <dbReference type="Pfam" id="PF01274"/>
    </source>
</evidence>
<feature type="domain" description="Malate synthase TIM barrel" evidence="7">
    <location>
        <begin position="156"/>
        <end position="401"/>
    </location>
</feature>
<dbReference type="GO" id="GO:0006097">
    <property type="term" value="P:glyoxylate cycle"/>
    <property type="evidence" value="ECO:0007669"/>
    <property type="project" value="UniProtKB-KW"/>
</dbReference>
<dbReference type="PANTHER" id="PTHR42902:SF2">
    <property type="entry name" value="MALATE SYNTHASE"/>
    <property type="match status" value="1"/>
</dbReference>
<feature type="domain" description="Malate synthase C-terminal" evidence="8">
    <location>
        <begin position="409"/>
        <end position="530"/>
    </location>
</feature>
<dbReference type="InterPro" id="IPR044856">
    <property type="entry name" value="Malate_synth_C_sf"/>
</dbReference>
<dbReference type="GO" id="GO:0005737">
    <property type="term" value="C:cytoplasm"/>
    <property type="evidence" value="ECO:0007669"/>
    <property type="project" value="TreeGrafter"/>
</dbReference>
<evidence type="ECO:0000313" key="9">
    <source>
        <dbReference type="EMBL" id="JAB57804.1"/>
    </source>
</evidence>
<dbReference type="InterPro" id="IPR001465">
    <property type="entry name" value="Malate_synthase_TIM"/>
</dbReference>
<dbReference type="PIRSF" id="PIRSF001363">
    <property type="entry name" value="Malate_synth"/>
    <property type="match status" value="1"/>
</dbReference>
<dbReference type="InterPro" id="IPR006252">
    <property type="entry name" value="Malate_synthA"/>
</dbReference>
<evidence type="ECO:0000256" key="4">
    <source>
        <dbReference type="ARBA" id="ARBA00022679"/>
    </source>
</evidence>
<protein>
    <recommendedName>
        <fullName evidence="1">malate synthase</fullName>
        <ecNumber evidence="1">2.3.3.9</ecNumber>
    </recommendedName>
</protein>
<keyword evidence="4" id="KW-0808">Transferase</keyword>
<evidence type="ECO:0000259" key="8">
    <source>
        <dbReference type="Pfam" id="PF20659"/>
    </source>
</evidence>
<dbReference type="FunFam" id="1.20.1220.12:FF:000001">
    <property type="entry name" value="Malate synthase"/>
    <property type="match status" value="1"/>
</dbReference>
<evidence type="ECO:0000256" key="6">
    <source>
        <dbReference type="PIRSR" id="PIRSR001363-1"/>
    </source>
</evidence>
<sequence length="549" mass="63438">MSTDHRVNIETAPHRLEAAHAYLFTKESLNFLHDFITEFDDELEKLHKKRLERNLQIKSGKWRPEFNNFSETTDWTIEELPERLKNRKLDLGDVSPANTTYFVDCLYTNVQGIQVDFDDGHCPTFRNTILGLYNVCLAVNSKLPGAPSNIQKCPLLMLRPRAFNMIEQNCMINGKQVSGTLFDFAILMFHCARLMCDLKIGPYFYLSKIEGPNETQFWNKIFIWTEKRLSLPKNSIKACVLIENILAAFCMDDILYSIREHAIGLNCGIWDYSASIVAKFSDRKEFLLPDRNKYVNMRQPFLENYMKLLINTCHKRNAIATGGMAAKVLPAGKDTKGIKETIVNEIKQQKIFEIEAGIDGFMIYDIRIVDDINQLWNEKCLKPNQIEILPSICHITPESLLKLPDGAVTNIGLKYNIKVALFFIYHWLSGTGVFFMRNSVEDSATAEISRSQIWQWIRHSASIEDENGKIIGIVTRRLVYRLIDDVIGKSYKTWCTSIADRKRLLSSKFILLEIISSRNFVEFITSYLYENHKFKTIHNKNDGLFSKLF</sequence>
<evidence type="ECO:0000256" key="2">
    <source>
        <dbReference type="ARBA" id="ARBA00022435"/>
    </source>
</evidence>
<dbReference type="AlphaFoldDB" id="U5EYD5"/>
<dbReference type="InterPro" id="IPR011076">
    <property type="entry name" value="Malate_synth_sf"/>
</dbReference>
<proteinExistence type="evidence at transcript level"/>
<accession>U5EYD5</accession>
<dbReference type="PANTHER" id="PTHR42902">
    <property type="entry name" value="MALATE SYNTHASE"/>
    <property type="match status" value="1"/>
</dbReference>
<dbReference type="InterPro" id="IPR046363">
    <property type="entry name" value="MS_N_TIM-barrel_dom"/>
</dbReference>
<dbReference type="Gene3D" id="3.20.20.360">
    <property type="entry name" value="Malate synthase, domain 3"/>
    <property type="match status" value="1"/>
</dbReference>
<keyword evidence="2" id="KW-0329">Glyoxylate bypass</keyword>
<dbReference type="Pfam" id="PF20659">
    <property type="entry name" value="MS_C"/>
    <property type="match status" value="1"/>
</dbReference>
<dbReference type="GO" id="GO:0006099">
    <property type="term" value="P:tricarboxylic acid cycle"/>
    <property type="evidence" value="ECO:0007669"/>
    <property type="project" value="UniProtKB-KW"/>
</dbReference>
<organism evidence="9">
    <name type="scientific">Corethrella appendiculata</name>
    <dbReference type="NCBI Taxonomy" id="1370023"/>
    <lineage>
        <taxon>Eukaryota</taxon>
        <taxon>Metazoa</taxon>
        <taxon>Ecdysozoa</taxon>
        <taxon>Arthropoda</taxon>
        <taxon>Hexapoda</taxon>
        <taxon>Insecta</taxon>
        <taxon>Pterygota</taxon>
        <taxon>Neoptera</taxon>
        <taxon>Endopterygota</taxon>
        <taxon>Diptera</taxon>
        <taxon>Nematocera</taxon>
        <taxon>Culicoidea</taxon>
        <taxon>Chaoboridae</taxon>
        <taxon>Corethrella</taxon>
    </lineage>
</organism>
<evidence type="ECO:0000256" key="1">
    <source>
        <dbReference type="ARBA" id="ARBA00012636"/>
    </source>
</evidence>